<reference evidence="2 3" key="1">
    <citation type="submission" date="2020-08" db="EMBL/GenBank/DDBJ databases">
        <title>Genomic Encyclopedia of Type Strains, Phase IV (KMG-IV): sequencing the most valuable type-strain genomes for metagenomic binning, comparative biology and taxonomic classification.</title>
        <authorList>
            <person name="Goeker M."/>
        </authorList>
    </citation>
    <scope>NUCLEOTIDE SEQUENCE [LARGE SCALE GENOMIC DNA]</scope>
    <source>
        <strain evidence="2 3">DSM 18233</strain>
    </source>
</reference>
<name>A0A840RDQ0_9NEIS</name>
<dbReference type="EMBL" id="JACHHN010000004">
    <property type="protein sequence ID" value="MBB5191455.1"/>
    <property type="molecule type" value="Genomic_DNA"/>
</dbReference>
<dbReference type="PANTHER" id="PTHR39165">
    <property type="entry name" value="IG HYPOTHETICAL 17883"/>
    <property type="match status" value="1"/>
</dbReference>
<dbReference type="PANTHER" id="PTHR39165:SF1">
    <property type="entry name" value="DUF456 DOMAIN-CONTAINING PROTEIN"/>
    <property type="match status" value="1"/>
</dbReference>
<dbReference type="RefSeq" id="WP_184100487.1">
    <property type="nucleotide sequence ID" value="NZ_JACHHN010000004.1"/>
</dbReference>
<accession>A0A840RDQ0</accession>
<dbReference type="InterPro" id="IPR007403">
    <property type="entry name" value="DUF456"/>
</dbReference>
<proteinExistence type="predicted"/>
<dbReference type="Pfam" id="PF04306">
    <property type="entry name" value="DUF456"/>
    <property type="match status" value="1"/>
</dbReference>
<protein>
    <recommendedName>
        <fullName evidence="4">DUF456 domain-containing protein</fullName>
    </recommendedName>
</protein>
<keyword evidence="1" id="KW-1133">Transmembrane helix</keyword>
<keyword evidence="1" id="KW-0472">Membrane</keyword>
<evidence type="ECO:0008006" key="4">
    <source>
        <dbReference type="Google" id="ProtNLM"/>
    </source>
</evidence>
<evidence type="ECO:0000313" key="2">
    <source>
        <dbReference type="EMBL" id="MBB5191455.1"/>
    </source>
</evidence>
<feature type="transmembrane region" description="Helical" evidence="1">
    <location>
        <begin position="12"/>
        <end position="45"/>
    </location>
</feature>
<keyword evidence="1" id="KW-0812">Transmembrane</keyword>
<feature type="transmembrane region" description="Helical" evidence="1">
    <location>
        <begin position="97"/>
        <end position="125"/>
    </location>
</feature>
<evidence type="ECO:0000313" key="3">
    <source>
        <dbReference type="Proteomes" id="UP000543030"/>
    </source>
</evidence>
<dbReference type="AlphaFoldDB" id="A0A840RDQ0"/>
<organism evidence="2 3">
    <name type="scientific">Silvimonas terrae</name>
    <dbReference type="NCBI Taxonomy" id="300266"/>
    <lineage>
        <taxon>Bacteria</taxon>
        <taxon>Pseudomonadati</taxon>
        <taxon>Pseudomonadota</taxon>
        <taxon>Betaproteobacteria</taxon>
        <taxon>Neisseriales</taxon>
        <taxon>Chitinibacteraceae</taxon>
        <taxon>Silvimonas</taxon>
    </lineage>
</organism>
<feature type="transmembrane region" description="Helical" evidence="1">
    <location>
        <begin position="57"/>
        <end position="77"/>
    </location>
</feature>
<dbReference type="Proteomes" id="UP000543030">
    <property type="component" value="Unassembled WGS sequence"/>
</dbReference>
<feature type="transmembrane region" description="Helical" evidence="1">
    <location>
        <begin position="137"/>
        <end position="167"/>
    </location>
</feature>
<sequence>MSETLLADGNIWWWLVAIGLMLTGLVGTVLPMLPGTPFLFFGMLVAAWIDGFTRVGYITLGILLVLMLFSAVLDWMASALGAKHAGASKQAVSGAVLGSFVGMFFGIPGLILGPFIGAVLGELYARRSVVQAGKAGVATWLGLVLGAIAKVAIALMMLGIFLSVWLFNHP</sequence>
<keyword evidence="3" id="KW-1185">Reference proteome</keyword>
<comment type="caution">
    <text evidence="2">The sequence shown here is derived from an EMBL/GenBank/DDBJ whole genome shotgun (WGS) entry which is preliminary data.</text>
</comment>
<evidence type="ECO:0000256" key="1">
    <source>
        <dbReference type="SAM" id="Phobius"/>
    </source>
</evidence>
<gene>
    <name evidence="2" type="ORF">HNQ50_002185</name>
</gene>